<dbReference type="HOGENOM" id="CLU_2609253_0_0_1"/>
<name>U5D255_AMBTC</name>
<evidence type="ECO:0000313" key="2">
    <source>
        <dbReference type="Proteomes" id="UP000017836"/>
    </source>
</evidence>
<reference evidence="2" key="1">
    <citation type="journal article" date="2013" name="Science">
        <title>The Amborella genome and the evolution of flowering plants.</title>
        <authorList>
            <consortium name="Amborella Genome Project"/>
        </authorList>
    </citation>
    <scope>NUCLEOTIDE SEQUENCE [LARGE SCALE GENOMIC DNA]</scope>
</reference>
<dbReference type="EMBL" id="KI392442">
    <property type="protein sequence ID" value="ERN16499.1"/>
    <property type="molecule type" value="Genomic_DNA"/>
</dbReference>
<protein>
    <submittedName>
        <fullName evidence="1">Uncharacterized protein</fullName>
    </submittedName>
</protein>
<accession>U5D255</accession>
<evidence type="ECO:0000313" key="1">
    <source>
        <dbReference type="EMBL" id="ERN16499.1"/>
    </source>
</evidence>
<proteinExistence type="predicted"/>
<dbReference type="Proteomes" id="UP000017836">
    <property type="component" value="Unassembled WGS sequence"/>
</dbReference>
<dbReference type="AlphaFoldDB" id="U5D255"/>
<sequence length="79" mass="9083">MGSFETPRIPFIRKKAPQWGAIRTCTNAISNDAKPHALSFQLQSPRDQKQSHQAENRGRLITRDIRPSWMSSFELVRCS</sequence>
<keyword evidence="2" id="KW-1185">Reference proteome</keyword>
<gene>
    <name evidence="1" type="ORF">AMTR_s00031p00054170</name>
</gene>
<dbReference type="Gramene" id="ERN16499">
    <property type="protein sequence ID" value="ERN16499"/>
    <property type="gene ID" value="AMTR_s00031p00054170"/>
</dbReference>
<organism evidence="1 2">
    <name type="scientific">Amborella trichopoda</name>
    <dbReference type="NCBI Taxonomy" id="13333"/>
    <lineage>
        <taxon>Eukaryota</taxon>
        <taxon>Viridiplantae</taxon>
        <taxon>Streptophyta</taxon>
        <taxon>Embryophyta</taxon>
        <taxon>Tracheophyta</taxon>
        <taxon>Spermatophyta</taxon>
        <taxon>Magnoliopsida</taxon>
        <taxon>Amborellales</taxon>
        <taxon>Amborellaceae</taxon>
        <taxon>Amborella</taxon>
    </lineage>
</organism>